<dbReference type="Proteomes" id="UP000466442">
    <property type="component" value="Linkage Group LG16"/>
</dbReference>
<accession>A0A8S9WS69</accession>
<evidence type="ECO:0000313" key="2">
    <source>
        <dbReference type="Proteomes" id="UP000466442"/>
    </source>
</evidence>
<proteinExistence type="predicted"/>
<evidence type="ECO:0000313" key="1">
    <source>
        <dbReference type="EMBL" id="KAF6198245.1"/>
    </source>
</evidence>
<organism evidence="1 2">
    <name type="scientific">Apolygus lucorum</name>
    <name type="common">Small green plant bug</name>
    <name type="synonym">Lygocoris lucorum</name>
    <dbReference type="NCBI Taxonomy" id="248454"/>
    <lineage>
        <taxon>Eukaryota</taxon>
        <taxon>Metazoa</taxon>
        <taxon>Ecdysozoa</taxon>
        <taxon>Arthropoda</taxon>
        <taxon>Hexapoda</taxon>
        <taxon>Insecta</taxon>
        <taxon>Pterygota</taxon>
        <taxon>Neoptera</taxon>
        <taxon>Paraneoptera</taxon>
        <taxon>Hemiptera</taxon>
        <taxon>Heteroptera</taxon>
        <taxon>Panheteroptera</taxon>
        <taxon>Cimicomorpha</taxon>
        <taxon>Miridae</taxon>
        <taxon>Mirini</taxon>
        <taxon>Apolygus</taxon>
    </lineage>
</organism>
<evidence type="ECO:0008006" key="3">
    <source>
        <dbReference type="Google" id="ProtNLM"/>
    </source>
</evidence>
<reference evidence="1" key="1">
    <citation type="journal article" date="2021" name="Mol. Ecol. Resour.">
        <title>Apolygus lucorum genome provides insights into omnivorousness and mesophyll feeding.</title>
        <authorList>
            <person name="Liu Y."/>
            <person name="Liu H."/>
            <person name="Wang H."/>
            <person name="Huang T."/>
            <person name="Liu B."/>
            <person name="Yang B."/>
            <person name="Yin L."/>
            <person name="Li B."/>
            <person name="Zhang Y."/>
            <person name="Zhang S."/>
            <person name="Jiang F."/>
            <person name="Zhang X."/>
            <person name="Ren Y."/>
            <person name="Wang B."/>
            <person name="Wang S."/>
            <person name="Lu Y."/>
            <person name="Wu K."/>
            <person name="Fan W."/>
            <person name="Wang G."/>
        </authorList>
    </citation>
    <scope>NUCLEOTIDE SEQUENCE</scope>
    <source>
        <strain evidence="1">12Hb</strain>
    </source>
</reference>
<protein>
    <recommendedName>
        <fullName evidence="3">PiggyBac transposable element-derived protein domain-containing protein</fullName>
    </recommendedName>
</protein>
<comment type="caution">
    <text evidence="1">The sequence shown here is derived from an EMBL/GenBank/DDBJ whole genome shotgun (WGS) entry which is preliminary data.</text>
</comment>
<dbReference type="OrthoDB" id="6629501at2759"/>
<gene>
    <name evidence="1" type="ORF">GE061_007992</name>
</gene>
<keyword evidence="2" id="KW-1185">Reference proteome</keyword>
<name>A0A8S9WS69_APOLU</name>
<sequence length="162" mass="18450">MTFFITDDEIRLEVEKQMGQDGDESEDDVFNEEPVRQELGIYEEVSEDEDCVLENDDNVGDHFNILPEDEDLGGGTDGEENGVLRFDPDRSDRNFILGKDGETIWTDTPLINRSSRVPSRNLIIHLTGAKSEAKNAAHETDFFSLFINDEMVEKIVRFDDSD</sequence>
<dbReference type="AlphaFoldDB" id="A0A8S9WS69"/>
<dbReference type="EMBL" id="WIXP02000016">
    <property type="protein sequence ID" value="KAF6198245.1"/>
    <property type="molecule type" value="Genomic_DNA"/>
</dbReference>